<dbReference type="PROSITE" id="PS51435">
    <property type="entry name" value="AP_NUCLEASE_F1_4"/>
    <property type="match status" value="1"/>
</dbReference>
<dbReference type="PANTHER" id="PTHR22748:SF6">
    <property type="entry name" value="DNA-(APURINIC OR APYRIMIDINIC SITE) ENDONUCLEASE"/>
    <property type="match status" value="1"/>
</dbReference>
<dbReference type="PROSITE" id="PS00726">
    <property type="entry name" value="AP_NUCLEASE_F1_1"/>
    <property type="match status" value="1"/>
</dbReference>
<dbReference type="Proteomes" id="UP000178999">
    <property type="component" value="Unassembled WGS sequence"/>
</dbReference>
<dbReference type="GO" id="GO:0008081">
    <property type="term" value="F:phosphoric diester hydrolase activity"/>
    <property type="evidence" value="ECO:0007669"/>
    <property type="project" value="TreeGrafter"/>
</dbReference>
<evidence type="ECO:0000256" key="1">
    <source>
        <dbReference type="ARBA" id="ARBA00001936"/>
    </source>
</evidence>
<keyword evidence="4" id="KW-0378">Hydrolase</keyword>
<dbReference type="GO" id="GO:0046872">
    <property type="term" value="F:metal ion binding"/>
    <property type="evidence" value="ECO:0007669"/>
    <property type="project" value="UniProtKB-KW"/>
</dbReference>
<feature type="active site" description="Proton donor/acceptor" evidence="6">
    <location>
        <position position="146"/>
    </location>
</feature>
<feature type="domain" description="Endonuclease/exonuclease/phosphatase" evidence="9">
    <location>
        <begin position="4"/>
        <end position="243"/>
    </location>
</feature>
<dbReference type="AlphaFoldDB" id="A0A1F8CTE2"/>
<dbReference type="FunFam" id="3.60.10.10:FF:000026">
    <property type="entry name" value="Exodeoxyribonuclease III"/>
    <property type="match status" value="1"/>
</dbReference>
<dbReference type="PANTHER" id="PTHR22748">
    <property type="entry name" value="AP ENDONUCLEASE"/>
    <property type="match status" value="1"/>
</dbReference>
<organism evidence="10 11">
    <name type="scientific">Candidatus Woesebacteria bacterium RIFOXYB1_FULL_38_16</name>
    <dbReference type="NCBI Taxonomy" id="1802538"/>
    <lineage>
        <taxon>Bacteria</taxon>
        <taxon>Candidatus Woeseibacteriota</taxon>
    </lineage>
</organism>
<dbReference type="GO" id="GO:0006284">
    <property type="term" value="P:base-excision repair"/>
    <property type="evidence" value="ECO:0007669"/>
    <property type="project" value="TreeGrafter"/>
</dbReference>
<evidence type="ECO:0000256" key="3">
    <source>
        <dbReference type="ARBA" id="ARBA00022723"/>
    </source>
</evidence>
<dbReference type="GO" id="GO:0003906">
    <property type="term" value="F:DNA-(apurinic or apyrimidinic site) endonuclease activity"/>
    <property type="evidence" value="ECO:0007669"/>
    <property type="project" value="TreeGrafter"/>
</dbReference>
<dbReference type="GO" id="GO:0003677">
    <property type="term" value="F:DNA binding"/>
    <property type="evidence" value="ECO:0007669"/>
    <property type="project" value="InterPro"/>
</dbReference>
<feature type="binding site" evidence="7">
    <location>
        <position position="35"/>
    </location>
    <ligand>
        <name>Mg(2+)</name>
        <dbReference type="ChEBI" id="CHEBI:18420"/>
        <label>1</label>
    </ligand>
</feature>
<feature type="binding site" evidence="7">
    <location>
        <position position="148"/>
    </location>
    <ligand>
        <name>Mg(2+)</name>
        <dbReference type="ChEBI" id="CHEBI:18420"/>
        <label>1</label>
    </ligand>
</feature>
<keyword evidence="5 7" id="KW-0460">Magnesium</keyword>
<feature type="binding site" evidence="7">
    <location>
        <position position="243"/>
    </location>
    <ligand>
        <name>Mg(2+)</name>
        <dbReference type="ChEBI" id="CHEBI:18420"/>
        <label>1</label>
    </ligand>
</feature>
<proteinExistence type="inferred from homology"/>
<dbReference type="NCBIfam" id="TIGR00633">
    <property type="entry name" value="xth"/>
    <property type="match status" value="1"/>
</dbReference>
<feature type="binding site" evidence="7">
    <location>
        <position position="7"/>
    </location>
    <ligand>
        <name>Mg(2+)</name>
        <dbReference type="ChEBI" id="CHEBI:18420"/>
        <label>1</label>
    </ligand>
</feature>
<evidence type="ECO:0000256" key="5">
    <source>
        <dbReference type="ARBA" id="ARBA00022842"/>
    </source>
</evidence>
<dbReference type="PROSITE" id="PS00727">
    <property type="entry name" value="AP_NUCLEASE_F1_2"/>
    <property type="match status" value="1"/>
</dbReference>
<evidence type="ECO:0000256" key="7">
    <source>
        <dbReference type="PIRSR" id="PIRSR604808-2"/>
    </source>
</evidence>
<feature type="site" description="Interaction with DNA substrate" evidence="8">
    <location>
        <position position="243"/>
    </location>
</feature>
<gene>
    <name evidence="10" type="ORF">A2382_00085</name>
</gene>
<dbReference type="InterPro" id="IPR005135">
    <property type="entry name" value="Endo/exonuclease/phosphatase"/>
</dbReference>
<dbReference type="InterPro" id="IPR036691">
    <property type="entry name" value="Endo/exonu/phosph_ase_sf"/>
</dbReference>
<accession>A0A1F8CTE2</accession>
<feature type="active site" description="Proton acceptor" evidence="6">
    <location>
        <position position="243"/>
    </location>
</feature>
<dbReference type="InterPro" id="IPR020847">
    <property type="entry name" value="AP_endonuclease_F1_BS"/>
</dbReference>
<evidence type="ECO:0000313" key="11">
    <source>
        <dbReference type="Proteomes" id="UP000178999"/>
    </source>
</evidence>
<dbReference type="Pfam" id="PF03372">
    <property type="entry name" value="Exo_endo_phos"/>
    <property type="match status" value="1"/>
</dbReference>
<evidence type="ECO:0000313" key="10">
    <source>
        <dbReference type="EMBL" id="OGM79541.1"/>
    </source>
</evidence>
<dbReference type="GO" id="GO:0008311">
    <property type="term" value="F:double-stranded DNA 3'-5' DNA exonuclease activity"/>
    <property type="evidence" value="ECO:0007669"/>
    <property type="project" value="TreeGrafter"/>
</dbReference>
<dbReference type="NCBIfam" id="TIGR00195">
    <property type="entry name" value="exoDNase_III"/>
    <property type="match status" value="1"/>
</dbReference>
<reference evidence="10 11" key="1">
    <citation type="journal article" date="2016" name="Nat. Commun.">
        <title>Thousands of microbial genomes shed light on interconnected biogeochemical processes in an aquifer system.</title>
        <authorList>
            <person name="Anantharaman K."/>
            <person name="Brown C.T."/>
            <person name="Hug L.A."/>
            <person name="Sharon I."/>
            <person name="Castelle C.J."/>
            <person name="Probst A.J."/>
            <person name="Thomas B.C."/>
            <person name="Singh A."/>
            <person name="Wilkins M.J."/>
            <person name="Karaoz U."/>
            <person name="Brodie E.L."/>
            <person name="Williams K.H."/>
            <person name="Hubbard S.S."/>
            <person name="Banfield J.F."/>
        </authorList>
    </citation>
    <scope>NUCLEOTIDE SEQUENCE [LARGE SCALE GENOMIC DNA]</scope>
</reference>
<dbReference type="EMBL" id="MGHY01000013">
    <property type="protein sequence ID" value="OGM79541.1"/>
    <property type="molecule type" value="Genomic_DNA"/>
</dbReference>
<feature type="binding site" evidence="7">
    <location>
        <position position="242"/>
    </location>
    <ligand>
        <name>Mg(2+)</name>
        <dbReference type="ChEBI" id="CHEBI:18420"/>
        <label>1</label>
    </ligand>
</feature>
<feature type="site" description="Transition state stabilizer" evidence="8">
    <location>
        <position position="148"/>
    </location>
</feature>
<comment type="caution">
    <text evidence="10">The sequence shown here is derived from an EMBL/GenBank/DDBJ whole genome shotgun (WGS) entry which is preliminary data.</text>
</comment>
<evidence type="ECO:0000259" key="9">
    <source>
        <dbReference type="Pfam" id="PF03372"/>
    </source>
</evidence>
<comment type="similarity">
    <text evidence="2">Belongs to the DNA repair enzymes AP/ExoA family.</text>
</comment>
<dbReference type="InterPro" id="IPR020848">
    <property type="entry name" value="AP_endonuclease_F1_CS"/>
</dbReference>
<name>A0A1F8CTE2_9BACT</name>
<evidence type="ECO:0000256" key="8">
    <source>
        <dbReference type="PIRSR" id="PIRSR604808-3"/>
    </source>
</evidence>
<dbReference type="InterPro" id="IPR004808">
    <property type="entry name" value="AP_endonuc_1"/>
</dbReference>
<dbReference type="Gene3D" id="3.60.10.10">
    <property type="entry name" value="Endonuclease/exonuclease/phosphatase"/>
    <property type="match status" value="1"/>
</dbReference>
<sequence>MKIISWNVNGLRSVSKKGFIEWFKKEKADIVCLQEIKAQKEQLVPELLNPKGYYSFINSAQKKGYSGALVYSKEKPISVKNKLGISRFDNEGRMLELKYKTFTLINFYLPHGGRKKENLKYKLDVYTELLKKLKRNNRRKLIIIGDFNIAHQEIDLERPKQNNNNIMFTSEERKQILKIIDMGFVDTFRKFNKKGGNYTWWPYMRNARQRNLGWRIDYCFISKNLSGKLTKAFILPKVAGSDHCPVGINIK</sequence>
<dbReference type="STRING" id="1802538.A2382_00085"/>
<feature type="binding site" evidence="7">
    <location>
        <position position="146"/>
    </location>
    <ligand>
        <name>Mg(2+)</name>
        <dbReference type="ChEBI" id="CHEBI:18420"/>
        <label>1</label>
    </ligand>
</feature>
<comment type="cofactor">
    <cofactor evidence="7">
        <name>Mg(2+)</name>
        <dbReference type="ChEBI" id="CHEBI:18420"/>
    </cofactor>
    <cofactor evidence="7">
        <name>Mn(2+)</name>
        <dbReference type="ChEBI" id="CHEBI:29035"/>
    </cofactor>
    <text evidence="7">Probably binds two magnesium or manganese ions per subunit.</text>
</comment>
<evidence type="ECO:0000256" key="6">
    <source>
        <dbReference type="PIRSR" id="PIRSR604808-1"/>
    </source>
</evidence>
<protein>
    <submittedName>
        <fullName evidence="10">Exodeoxyribonuclease III</fullName>
    </submittedName>
</protein>
<feature type="active site" evidence="6">
    <location>
        <position position="108"/>
    </location>
</feature>
<dbReference type="SUPFAM" id="SSF56219">
    <property type="entry name" value="DNase I-like"/>
    <property type="match status" value="1"/>
</dbReference>
<feature type="site" description="Important for catalytic activity" evidence="8">
    <location>
        <position position="217"/>
    </location>
</feature>
<keyword evidence="7" id="KW-0464">Manganese</keyword>
<evidence type="ECO:0000256" key="4">
    <source>
        <dbReference type="ARBA" id="ARBA00022801"/>
    </source>
</evidence>
<keyword evidence="3 7" id="KW-0479">Metal-binding</keyword>
<evidence type="ECO:0000256" key="2">
    <source>
        <dbReference type="ARBA" id="ARBA00007092"/>
    </source>
</evidence>
<comment type="cofactor">
    <cofactor evidence="1">
        <name>Mn(2+)</name>
        <dbReference type="ChEBI" id="CHEBI:29035"/>
    </cofactor>
</comment>